<feature type="compositionally biased region" description="Polar residues" evidence="1">
    <location>
        <begin position="17"/>
        <end position="30"/>
    </location>
</feature>
<dbReference type="EMBL" id="JACSQF010000004">
    <property type="protein sequence ID" value="MBD7980256.1"/>
    <property type="molecule type" value="Genomic_DNA"/>
</dbReference>
<evidence type="ECO:0000256" key="2">
    <source>
        <dbReference type="SAM" id="Phobius"/>
    </source>
</evidence>
<evidence type="ECO:0000256" key="1">
    <source>
        <dbReference type="SAM" id="MobiDB-lite"/>
    </source>
</evidence>
<keyword evidence="2" id="KW-1133">Transmembrane helix</keyword>
<feature type="region of interest" description="Disordered" evidence="1">
    <location>
        <begin position="96"/>
        <end position="123"/>
    </location>
</feature>
<dbReference type="Proteomes" id="UP000655570">
    <property type="component" value="Unassembled WGS sequence"/>
</dbReference>
<sequence>MATQHLSPQAARDGASQAVQATQDLHSAQRNVRAHQRENGHSHALWLLAVLAVTLVVGLLVSLVAPGASAVASPAAARTVALPHVVSAAVGQVDPAAPAPDAPAEPDAPAVTTPVTWGVRPADTVHGTDRPNYAYGLEPGTSLDDAIIVSNYTEGPLTFRVYAADGYMTEAGELDLLPAGEESKALGSWVTFEADDVTIEGGGTAVVPFTVTVPADATPGDYAAGVVSSLLVENAEGVSVDRRLGSRMHLRVAGDLVPAVVVDDVSVTYDGTLNPFAAGDAVVTFTVTNDGNTRLAPGRSVRVAGPWGAGAQSAPRVELPEMLPGTSLTRTVTVEGVWPLGRVKGSVTVSAEVVTAIGAADAAPLPVAPATGSASTFAVPWSALALLVLVVGGVVLQRRGARRRRASDERKVAEAVAQALKERDEQPVA</sequence>
<accession>A0ABR8TWV6</accession>
<protein>
    <recommendedName>
        <fullName evidence="5">DUF916 domain-containing protein</fullName>
    </recommendedName>
</protein>
<organism evidence="3 4">
    <name type="scientific">Oerskovia merdavium</name>
    <dbReference type="NCBI Taxonomy" id="2762227"/>
    <lineage>
        <taxon>Bacteria</taxon>
        <taxon>Bacillati</taxon>
        <taxon>Actinomycetota</taxon>
        <taxon>Actinomycetes</taxon>
        <taxon>Micrococcales</taxon>
        <taxon>Cellulomonadaceae</taxon>
        <taxon>Oerskovia</taxon>
    </lineage>
</organism>
<evidence type="ECO:0000313" key="4">
    <source>
        <dbReference type="Proteomes" id="UP000655570"/>
    </source>
</evidence>
<proteinExistence type="predicted"/>
<feature type="transmembrane region" description="Helical" evidence="2">
    <location>
        <begin position="377"/>
        <end position="396"/>
    </location>
</feature>
<gene>
    <name evidence="3" type="ORF">H9641_05925</name>
</gene>
<feature type="region of interest" description="Disordered" evidence="1">
    <location>
        <begin position="1"/>
        <end position="36"/>
    </location>
</feature>
<feature type="transmembrane region" description="Helical" evidence="2">
    <location>
        <begin position="44"/>
        <end position="65"/>
    </location>
</feature>
<dbReference type="RefSeq" id="WP_191801865.1">
    <property type="nucleotide sequence ID" value="NZ_JACSQF010000004.1"/>
</dbReference>
<reference evidence="3 4" key="1">
    <citation type="submission" date="2020-08" db="EMBL/GenBank/DDBJ databases">
        <title>A Genomic Blueprint of the Chicken Gut Microbiome.</title>
        <authorList>
            <person name="Gilroy R."/>
            <person name="Ravi A."/>
            <person name="Getino M."/>
            <person name="Pursley I."/>
            <person name="Horton D.L."/>
            <person name="Alikhan N.-F."/>
            <person name="Baker D."/>
            <person name="Gharbi K."/>
            <person name="Hall N."/>
            <person name="Watson M."/>
            <person name="Adriaenssens E.M."/>
            <person name="Foster-Nyarko E."/>
            <person name="Jarju S."/>
            <person name="Secka A."/>
            <person name="Antonio M."/>
            <person name="Oren A."/>
            <person name="Chaudhuri R."/>
            <person name="La Ragione R.M."/>
            <person name="Hildebrand F."/>
            <person name="Pallen M.J."/>
        </authorList>
    </citation>
    <scope>NUCLEOTIDE SEQUENCE [LARGE SCALE GENOMIC DNA]</scope>
    <source>
        <strain evidence="3 4">Sa2CUA9</strain>
    </source>
</reference>
<name>A0ABR8TWV6_9CELL</name>
<evidence type="ECO:0008006" key="5">
    <source>
        <dbReference type="Google" id="ProtNLM"/>
    </source>
</evidence>
<keyword evidence="2" id="KW-0812">Transmembrane</keyword>
<feature type="compositionally biased region" description="Low complexity" evidence="1">
    <location>
        <begin position="105"/>
        <end position="116"/>
    </location>
</feature>
<keyword evidence="2" id="KW-0472">Membrane</keyword>
<comment type="caution">
    <text evidence="3">The sequence shown here is derived from an EMBL/GenBank/DDBJ whole genome shotgun (WGS) entry which is preliminary data.</text>
</comment>
<evidence type="ECO:0000313" key="3">
    <source>
        <dbReference type="EMBL" id="MBD7980256.1"/>
    </source>
</evidence>
<keyword evidence="4" id="KW-1185">Reference proteome</keyword>